<name>A0ABR2EA35_9ROSI</name>
<accession>A0ABR2EA35</accession>
<dbReference type="Proteomes" id="UP001472677">
    <property type="component" value="Unassembled WGS sequence"/>
</dbReference>
<protein>
    <submittedName>
        <fullName evidence="1">Uncharacterized protein</fullName>
    </submittedName>
</protein>
<dbReference type="EMBL" id="JBBPBM010000017">
    <property type="protein sequence ID" value="KAK8556417.1"/>
    <property type="molecule type" value="Genomic_DNA"/>
</dbReference>
<proteinExistence type="predicted"/>
<sequence length="80" mass="8867">MESDEALVVKGTLITVARWRQLTRVESKDKGKGKVSEPTPKSKATKFVLVTAMLASSMTLLSKVIQNQEDILHKLARLES</sequence>
<evidence type="ECO:0000313" key="1">
    <source>
        <dbReference type="EMBL" id="KAK8556417.1"/>
    </source>
</evidence>
<organism evidence="1 2">
    <name type="scientific">Hibiscus sabdariffa</name>
    <name type="common">roselle</name>
    <dbReference type="NCBI Taxonomy" id="183260"/>
    <lineage>
        <taxon>Eukaryota</taxon>
        <taxon>Viridiplantae</taxon>
        <taxon>Streptophyta</taxon>
        <taxon>Embryophyta</taxon>
        <taxon>Tracheophyta</taxon>
        <taxon>Spermatophyta</taxon>
        <taxon>Magnoliopsida</taxon>
        <taxon>eudicotyledons</taxon>
        <taxon>Gunneridae</taxon>
        <taxon>Pentapetalae</taxon>
        <taxon>rosids</taxon>
        <taxon>malvids</taxon>
        <taxon>Malvales</taxon>
        <taxon>Malvaceae</taxon>
        <taxon>Malvoideae</taxon>
        <taxon>Hibiscus</taxon>
    </lineage>
</organism>
<comment type="caution">
    <text evidence="1">The sequence shown here is derived from an EMBL/GenBank/DDBJ whole genome shotgun (WGS) entry which is preliminary data.</text>
</comment>
<evidence type="ECO:0000313" key="2">
    <source>
        <dbReference type="Proteomes" id="UP001472677"/>
    </source>
</evidence>
<keyword evidence="2" id="KW-1185">Reference proteome</keyword>
<gene>
    <name evidence="1" type="ORF">V6N12_002819</name>
</gene>
<reference evidence="1 2" key="1">
    <citation type="journal article" date="2024" name="G3 (Bethesda)">
        <title>Genome assembly of Hibiscus sabdariffa L. provides insights into metabolisms of medicinal natural products.</title>
        <authorList>
            <person name="Kim T."/>
        </authorList>
    </citation>
    <scope>NUCLEOTIDE SEQUENCE [LARGE SCALE GENOMIC DNA]</scope>
    <source>
        <strain evidence="1">TK-2024</strain>
        <tissue evidence="1">Old leaves</tissue>
    </source>
</reference>